<dbReference type="AlphaFoldDB" id="A0AAV5MAE9"/>
<accession>A0AAV5MAE9</accession>
<reference evidence="2 3" key="1">
    <citation type="journal article" date="2021" name="Commun. Biol.">
        <title>The genome of Shorea leprosula (Dipterocarpaceae) highlights the ecological relevance of drought in aseasonal tropical rainforests.</title>
        <authorList>
            <person name="Ng K.K.S."/>
            <person name="Kobayashi M.J."/>
            <person name="Fawcett J.A."/>
            <person name="Hatakeyama M."/>
            <person name="Paape T."/>
            <person name="Ng C.H."/>
            <person name="Ang C.C."/>
            <person name="Tnah L.H."/>
            <person name="Lee C.T."/>
            <person name="Nishiyama T."/>
            <person name="Sese J."/>
            <person name="O'Brien M.J."/>
            <person name="Copetti D."/>
            <person name="Mohd Noor M.I."/>
            <person name="Ong R.C."/>
            <person name="Putra M."/>
            <person name="Sireger I.Z."/>
            <person name="Indrioko S."/>
            <person name="Kosugi Y."/>
            <person name="Izuno A."/>
            <person name="Isagi Y."/>
            <person name="Lee S.L."/>
            <person name="Shimizu K.K."/>
        </authorList>
    </citation>
    <scope>NUCLEOTIDE SEQUENCE [LARGE SCALE GENOMIC DNA]</scope>
    <source>
        <strain evidence="2">214</strain>
    </source>
</reference>
<sequence length="149" mass="16067">MTKITHINPYGSAASARSLYASSFRRGRLCASAQLANQAELALPDHPITCACSAGGQQATTLVSRRPGRPCMRSTMNTKHHSTSSVSNTASARLSTEYGSSQGLQQCWTAKLPKQRGRRKAKESGEMVERVDVIVRVGRVLSPNPAQPE</sequence>
<evidence type="ECO:0000313" key="3">
    <source>
        <dbReference type="Proteomes" id="UP001054252"/>
    </source>
</evidence>
<proteinExistence type="predicted"/>
<evidence type="ECO:0000256" key="1">
    <source>
        <dbReference type="SAM" id="MobiDB-lite"/>
    </source>
</evidence>
<dbReference type="Proteomes" id="UP001054252">
    <property type="component" value="Unassembled WGS sequence"/>
</dbReference>
<gene>
    <name evidence="2" type="ORF">SLEP1_g53816</name>
</gene>
<organism evidence="2 3">
    <name type="scientific">Rubroshorea leprosula</name>
    <dbReference type="NCBI Taxonomy" id="152421"/>
    <lineage>
        <taxon>Eukaryota</taxon>
        <taxon>Viridiplantae</taxon>
        <taxon>Streptophyta</taxon>
        <taxon>Embryophyta</taxon>
        <taxon>Tracheophyta</taxon>
        <taxon>Spermatophyta</taxon>
        <taxon>Magnoliopsida</taxon>
        <taxon>eudicotyledons</taxon>
        <taxon>Gunneridae</taxon>
        <taxon>Pentapetalae</taxon>
        <taxon>rosids</taxon>
        <taxon>malvids</taxon>
        <taxon>Malvales</taxon>
        <taxon>Dipterocarpaceae</taxon>
        <taxon>Rubroshorea</taxon>
    </lineage>
</organism>
<feature type="compositionally biased region" description="Polar residues" evidence="1">
    <location>
        <begin position="83"/>
        <end position="98"/>
    </location>
</feature>
<dbReference type="EMBL" id="BPVZ01000217">
    <property type="protein sequence ID" value="GKV46855.1"/>
    <property type="molecule type" value="Genomic_DNA"/>
</dbReference>
<comment type="caution">
    <text evidence="2">The sequence shown here is derived from an EMBL/GenBank/DDBJ whole genome shotgun (WGS) entry which is preliminary data.</text>
</comment>
<protein>
    <submittedName>
        <fullName evidence="2">Uncharacterized protein</fullName>
    </submittedName>
</protein>
<name>A0AAV5MAE9_9ROSI</name>
<feature type="region of interest" description="Disordered" evidence="1">
    <location>
        <begin position="75"/>
        <end position="98"/>
    </location>
</feature>
<evidence type="ECO:0000313" key="2">
    <source>
        <dbReference type="EMBL" id="GKV46855.1"/>
    </source>
</evidence>
<keyword evidence="3" id="KW-1185">Reference proteome</keyword>